<dbReference type="EMBL" id="BCTB01000011">
    <property type="protein sequence ID" value="GAT15023.1"/>
    <property type="molecule type" value="Genomic_DNA"/>
</dbReference>
<organism evidence="2 3">
    <name type="scientific">Mycolicibacterium thermoresistibile</name>
    <name type="common">Mycobacterium thermoresistibile</name>
    <dbReference type="NCBI Taxonomy" id="1797"/>
    <lineage>
        <taxon>Bacteria</taxon>
        <taxon>Bacillati</taxon>
        <taxon>Actinomycetota</taxon>
        <taxon>Actinomycetes</taxon>
        <taxon>Mycobacteriales</taxon>
        <taxon>Mycobacteriaceae</taxon>
        <taxon>Mycolicibacterium</taxon>
    </lineage>
</organism>
<evidence type="ECO:0000259" key="1">
    <source>
        <dbReference type="Pfam" id="PF04954"/>
    </source>
</evidence>
<protein>
    <submittedName>
        <fullName evidence="2">FAD-binding 9, siderophore-interacting domain-containing protein</fullName>
    </submittedName>
</protein>
<dbReference type="Proteomes" id="UP000069654">
    <property type="component" value="Unassembled WGS sequence"/>
</dbReference>
<dbReference type="InterPro" id="IPR039261">
    <property type="entry name" value="FNR_nucleotide-bd"/>
</dbReference>
<dbReference type="InterPro" id="IPR007037">
    <property type="entry name" value="SIP_rossman_dom"/>
</dbReference>
<proteinExistence type="predicted"/>
<dbReference type="STRING" id="1797.RMCT_1993"/>
<reference evidence="2 3" key="1">
    <citation type="journal article" date="2016" name="Genome Announc.">
        <title>Draft Genome Sequences of Five Rapidly Growing Mycobacterium Species, M. thermoresistibile, M. fortuitum subsp. acetamidolyticum, M. canariasense, M. brisbanense, and M. novocastrense.</title>
        <authorList>
            <person name="Katahira K."/>
            <person name="Ogura Y."/>
            <person name="Gotoh Y."/>
            <person name="Hayashi T."/>
        </authorList>
    </citation>
    <scope>NUCLEOTIDE SEQUENCE [LARGE SCALE GENOMIC DNA]</scope>
    <source>
        <strain evidence="2 3">JCM6362</strain>
    </source>
</reference>
<comment type="caution">
    <text evidence="2">The sequence shown here is derived from an EMBL/GenBank/DDBJ whole genome shotgun (WGS) entry which is preliminary data.</text>
</comment>
<feature type="domain" description="SIP-like Rossmann fold" evidence="1">
    <location>
        <begin position="2"/>
        <end position="81"/>
    </location>
</feature>
<dbReference type="Gene3D" id="3.40.50.80">
    <property type="entry name" value="Nucleotide-binding domain of ferredoxin-NADP reductase (FNR) module"/>
    <property type="match status" value="1"/>
</dbReference>
<reference evidence="3" key="2">
    <citation type="submission" date="2016-02" db="EMBL/GenBank/DDBJ databases">
        <title>Draft genome sequence of five rapidly growing Mycobacterium species.</title>
        <authorList>
            <person name="Katahira K."/>
            <person name="Gotou Y."/>
            <person name="Iida K."/>
            <person name="Ogura Y."/>
            <person name="Hayashi T."/>
        </authorList>
    </citation>
    <scope>NUCLEOTIDE SEQUENCE [LARGE SCALE GENOMIC DNA]</scope>
    <source>
        <strain evidence="3">JCM6362</strain>
    </source>
</reference>
<gene>
    <name evidence="2" type="ORF">RMCT_1993</name>
</gene>
<dbReference type="Pfam" id="PF04954">
    <property type="entry name" value="SIP"/>
    <property type="match status" value="1"/>
</dbReference>
<accession>A0A117IMB9</accession>
<sequence>MFLEARHDDDRHLPVLRSTGVTWVGRTNDGQALVEAIRAAGLESAGRFAWVACDNRTTRAVAKVLREEYGMSRRSMRAQAYSVA</sequence>
<dbReference type="AlphaFoldDB" id="A0A117IMB9"/>
<name>A0A117IMB9_MYCTH</name>
<evidence type="ECO:0000313" key="3">
    <source>
        <dbReference type="Proteomes" id="UP000069654"/>
    </source>
</evidence>
<evidence type="ECO:0000313" key="2">
    <source>
        <dbReference type="EMBL" id="GAT15023.1"/>
    </source>
</evidence>